<sequence length="45" mass="5366">MKNIKAIDVLNQCIEQISSMTSEEFLKIKEQRGILNKEYNLEEYM</sequence>
<keyword evidence="2" id="KW-1185">Reference proteome</keyword>
<dbReference type="AlphaFoldDB" id="A0A1M6N8L3"/>
<reference evidence="2" key="1">
    <citation type="submission" date="2016-11" db="EMBL/GenBank/DDBJ databases">
        <authorList>
            <person name="Varghese N."/>
            <person name="Submissions S."/>
        </authorList>
    </citation>
    <scope>NUCLEOTIDE SEQUENCE [LARGE SCALE GENOMIC DNA]</scope>
    <source>
        <strain evidence="2">DSM 15518</strain>
    </source>
</reference>
<proteinExistence type="predicted"/>
<organism evidence="1 2">
    <name type="scientific">Tepidibacter formicigenes DSM 15518</name>
    <dbReference type="NCBI Taxonomy" id="1123349"/>
    <lineage>
        <taxon>Bacteria</taxon>
        <taxon>Bacillati</taxon>
        <taxon>Bacillota</taxon>
        <taxon>Clostridia</taxon>
        <taxon>Peptostreptococcales</taxon>
        <taxon>Peptostreptococcaceae</taxon>
        <taxon>Tepidibacter</taxon>
    </lineage>
</organism>
<evidence type="ECO:0000313" key="2">
    <source>
        <dbReference type="Proteomes" id="UP000242497"/>
    </source>
</evidence>
<protein>
    <submittedName>
        <fullName evidence="1">Uncharacterized protein</fullName>
    </submittedName>
</protein>
<gene>
    <name evidence="1" type="ORF">SAMN02744037_01184</name>
</gene>
<dbReference type="EMBL" id="FRAE01000021">
    <property type="protein sequence ID" value="SHJ92007.1"/>
    <property type="molecule type" value="Genomic_DNA"/>
</dbReference>
<dbReference type="RefSeq" id="WP_159428954.1">
    <property type="nucleotide sequence ID" value="NZ_FRAE01000021.1"/>
</dbReference>
<evidence type="ECO:0000313" key="1">
    <source>
        <dbReference type="EMBL" id="SHJ92007.1"/>
    </source>
</evidence>
<accession>A0A1M6N8L3</accession>
<dbReference type="Proteomes" id="UP000242497">
    <property type="component" value="Unassembled WGS sequence"/>
</dbReference>
<name>A0A1M6N8L3_9FIRM</name>